<evidence type="ECO:0000313" key="2">
    <source>
        <dbReference type="EMBL" id="OCT55830.1"/>
    </source>
</evidence>
<feature type="non-terminal residue" evidence="2">
    <location>
        <position position="1"/>
    </location>
</feature>
<dbReference type="PANTHER" id="PTHR34605">
    <property type="entry name" value="PHAGE_INTEGRASE DOMAIN-CONTAINING PROTEIN"/>
    <property type="match status" value="1"/>
</dbReference>
<keyword evidence="1" id="KW-0233">DNA recombination</keyword>
<dbReference type="EMBL" id="KV471291">
    <property type="protein sequence ID" value="OCT55830.1"/>
    <property type="molecule type" value="Genomic_DNA"/>
</dbReference>
<dbReference type="PANTHER" id="PTHR34605:SF3">
    <property type="entry name" value="P CELL-TYPE AGGLUTINATION PROTEIN MAP4-LIKE-RELATED"/>
    <property type="match status" value="1"/>
</dbReference>
<dbReference type="AlphaFoldDB" id="A0A974BPF2"/>
<reference evidence="2" key="1">
    <citation type="submission" date="2016-05" db="EMBL/GenBank/DDBJ databases">
        <title>WGS assembly of Xenopus laevis.</title>
        <authorList>
            <person name="Session A."/>
            <person name="Uno Y."/>
            <person name="Kwon T."/>
            <person name="Chapman J."/>
            <person name="Toyoda A."/>
            <person name="Takahashi S."/>
            <person name="Fukui A."/>
            <person name="Hikosaka A."/>
            <person name="Putnam N."/>
            <person name="Stites J."/>
            <person name="Van Heeringen S."/>
            <person name="Quigley I."/>
            <person name="Heinz S."/>
            <person name="Hellsten U."/>
            <person name="Lyons J."/>
            <person name="Suzuki A."/>
            <person name="Kondo M."/>
            <person name="Ogino H."/>
            <person name="Ochi H."/>
            <person name="Bogdanovic O."/>
            <person name="Lister R."/>
            <person name="Georgiou G."/>
            <person name="Paranjpe S."/>
            <person name="Van Kruijsbergen I."/>
            <person name="Mozaffari S."/>
            <person name="Shu S."/>
            <person name="Schmutz J."/>
            <person name="Jenkins J."/>
            <person name="Grimwood J."/>
            <person name="Carlson J."/>
            <person name="Mitros T."/>
            <person name="Simakov O."/>
            <person name="Heald R."/>
            <person name="Miller K."/>
            <person name="Haudenschild C."/>
            <person name="Kuroki Y."/>
            <person name="Tanaka T."/>
            <person name="Michiue T."/>
            <person name="Watanabe M."/>
            <person name="Kinoshita T."/>
            <person name="Ohta Y."/>
            <person name="Mawaribuchi S."/>
            <person name="Suzuki Y."/>
            <person name="Haramoto Y."/>
            <person name="Yamamoto T."/>
            <person name="Takagi C."/>
            <person name="Kitzman J."/>
            <person name="Shendure J."/>
            <person name="Nakayama T."/>
            <person name="Izutsu Y."/>
            <person name="Robert J."/>
            <person name="Dichmann D."/>
            <person name="Flajnik M."/>
            <person name="Houston D."/>
            <person name="Marcotte E."/>
            <person name="Wallingford J."/>
            <person name="Ito Y."/>
            <person name="Asashima M."/>
            <person name="Ueno N."/>
            <person name="Matsuda Y."/>
            <person name="Jan Veenstra G."/>
            <person name="Fujiyama A."/>
            <person name="Harland R."/>
            <person name="Taira M."/>
            <person name="Rokhsar D.S."/>
        </authorList>
    </citation>
    <scope>NUCLEOTIDE SEQUENCE</scope>
    <source>
        <strain evidence="2">J</strain>
        <tissue evidence="2">Blood</tissue>
    </source>
</reference>
<dbReference type="GO" id="GO:0006310">
    <property type="term" value="P:DNA recombination"/>
    <property type="evidence" value="ECO:0007669"/>
    <property type="project" value="UniProtKB-KW"/>
</dbReference>
<gene>
    <name evidence="2" type="ORF">XELAEV_18003287mg</name>
</gene>
<dbReference type="SUPFAM" id="SSF52266">
    <property type="entry name" value="SGNH hydrolase"/>
    <property type="match status" value="1"/>
</dbReference>
<organism evidence="2">
    <name type="scientific">Xenopus laevis</name>
    <name type="common">African clawed frog</name>
    <dbReference type="NCBI Taxonomy" id="8355"/>
    <lineage>
        <taxon>Eukaryota</taxon>
        <taxon>Metazoa</taxon>
        <taxon>Chordata</taxon>
        <taxon>Craniata</taxon>
        <taxon>Vertebrata</taxon>
        <taxon>Euteleostomi</taxon>
        <taxon>Amphibia</taxon>
        <taxon>Batrachia</taxon>
        <taxon>Anura</taxon>
        <taxon>Pipoidea</taxon>
        <taxon>Pipidae</taxon>
        <taxon>Xenopodinae</taxon>
        <taxon>Xenopus</taxon>
        <taxon>Xenopus</taxon>
    </lineage>
</organism>
<name>A0A974BPF2_XENLA</name>
<dbReference type="GO" id="GO:0015074">
    <property type="term" value="P:DNA integration"/>
    <property type="evidence" value="ECO:0007669"/>
    <property type="project" value="InterPro"/>
</dbReference>
<dbReference type="SUPFAM" id="SSF56349">
    <property type="entry name" value="DNA breaking-rejoining enzymes"/>
    <property type="match status" value="1"/>
</dbReference>
<proteinExistence type="predicted"/>
<dbReference type="InterPro" id="IPR011010">
    <property type="entry name" value="DNA_brk_join_enz"/>
</dbReference>
<protein>
    <submittedName>
        <fullName evidence="2">Uncharacterized protein</fullName>
    </submittedName>
</protein>
<dbReference type="Gene3D" id="1.10.443.10">
    <property type="entry name" value="Intergrase catalytic core"/>
    <property type="match status" value="1"/>
</dbReference>
<accession>A0A974BPF2</accession>
<dbReference type="GO" id="GO:0003677">
    <property type="term" value="F:DNA binding"/>
    <property type="evidence" value="ECO:0007669"/>
    <property type="project" value="InterPro"/>
</dbReference>
<dbReference type="InterPro" id="IPR052925">
    <property type="entry name" value="Phage_Integrase-like_Recomb"/>
</dbReference>
<dbReference type="CDD" id="cd00229">
    <property type="entry name" value="SGNH_hydrolase"/>
    <property type="match status" value="1"/>
</dbReference>
<dbReference type="Proteomes" id="UP000694892">
    <property type="component" value="Unassembled WGS sequence"/>
</dbReference>
<evidence type="ECO:0000256" key="1">
    <source>
        <dbReference type="ARBA" id="ARBA00023172"/>
    </source>
</evidence>
<dbReference type="InterPro" id="IPR013762">
    <property type="entry name" value="Integrase-like_cat_sf"/>
</dbReference>
<sequence>GHKRQFTKPDSRRPISADQLRRLISSLSNICFSKYEEILFKTTFVLSFFAAFRLGELVAENKKSVSSLRVGDVMLGLDKVKIFIRRSKTDQFQKGCIVCLQELQNSSICPVRSVKEFLLVRPVGSISFLIHEDFTPVTRFQFSRILKLCVEKCGFGNLNLTPHSFRIGAATEADNLGLDESVIKRLGRWNSGRFKLYSSKKTVWIVGHSFVCWAEERAVRRPYTSNLLDPCKSQVFWFGRRGMKWADLWSAIWAARATFPKPDIIIVHLGGNDIGKVKTLDLINFMKRDLTQLRLTFNDVLVVFSEVIQRLVWVQFPYLKPLERVRKKINRALFKFMPLLGGFSFRHTELEDGCPGLYRDDLVHLSGIGLDILNSDFQDMVERAAWLVEGPFLPNVFG</sequence>